<keyword evidence="3" id="KW-1185">Reference proteome</keyword>
<proteinExistence type="predicted"/>
<sequence>MRVAVIFSGISIVRSLASSTGSNPSRKSFKEPFKTFKRSISAKDPIKKLAPSDKTVFCSLHPPVSRSEFSSLSPSFTSPVGLSDGSDVRMTILKGYLPSPEDLEVADGIIKYGELGLKFDMKEYADEDGREPAVRFLRLVNAKCPPLDRLLPQPSVDEDNGEVELISSNAVVFPAWSTDLLPFSEEVPQENSAETSQHSSQRSDMFEIRIPSGMDIDDGIKLLYTILPIPPWRDITAEMPARKYFVLTTCLHLRGYEKGTVVDTGIKLDLVPSDTWKKAFKVDDNNGRFDDMIVKDLTTPPRSDNNTVSNSYDIALGSRPMVESIKIEDGDTVKTSEGLVKFSLDDKDRMLTLDKAQCPRWHRPTPRKLPHEGYHLKRFPAAFDDGNVFTRLRGELGGTLVTSDKDISDAIKSLYHAIRKPNQRVHYTTREHPANDYLLTAICSHLYADRKLFGEPKEKRTHYYHSYKQTGVAGAKEIAPRQDELAKQSARRPKLTISRGAQGSLYIDEADPSSGGYRSIKNDFPYDLIQLHEFMPFATGLVSLKNGDDADDISAVVSSDGKVWSSDGRFWIEFGIQQLEGTYHRLKLASAICPLRNELHLPLHNLFYSKVLDVGDGLKANAVIYNAEAFPLFSKEVRELKQPDDIERFEKFHIGTLSERRTFEDSIRTLYSLTSPLPWAPRIKDDDETANDYFIRRMCMQLRGFSPSLPYRSYGGWPAHPDHYPEKLGATPLRKWVDRFKIGKVDKITREDGTYATDDHLSLTVGKSTTVVTPGVTANLENSPDWLQQYTRIYGGKPEGLKVEGGRVEDGPYSVNFLITDQFGLTGDEEGVLEVYAATCPSFGGPVPLNPVERFYAYRVFPTIFDDHRLFSREGLERSTSMRIFAQAHEDKSLNAAVELLYEVLPNPINELKDKNISDRDKAREKREANKTANIKQVQIKDAKRKRAQRDRMGVSKDPLAAAAYRTKEDIIYSHRAVPTITTLLAEMRHNREELERLKGCDIEMIAKESGMKTFTYTKKLEEDAQRRRAKIMGLMI</sequence>
<organism evidence="2 3">
    <name type="scientific">Perkinsus chesapeaki</name>
    <name type="common">Clam parasite</name>
    <name type="synonym">Perkinsus andrewsi</name>
    <dbReference type="NCBI Taxonomy" id="330153"/>
    <lineage>
        <taxon>Eukaryota</taxon>
        <taxon>Sar</taxon>
        <taxon>Alveolata</taxon>
        <taxon>Perkinsozoa</taxon>
        <taxon>Perkinsea</taxon>
        <taxon>Perkinsida</taxon>
        <taxon>Perkinsidae</taxon>
        <taxon>Perkinsus</taxon>
    </lineage>
</organism>
<gene>
    <name evidence="2" type="ORF">FOL47_003806</name>
</gene>
<accession>A0A7J6M6G4</accession>
<evidence type="ECO:0000313" key="3">
    <source>
        <dbReference type="Proteomes" id="UP000591131"/>
    </source>
</evidence>
<name>A0A7J6M6G4_PERCH</name>
<evidence type="ECO:0000313" key="2">
    <source>
        <dbReference type="EMBL" id="KAF4667016.1"/>
    </source>
</evidence>
<reference evidence="2 3" key="1">
    <citation type="submission" date="2020-04" db="EMBL/GenBank/DDBJ databases">
        <title>Perkinsus chesapeaki whole genome sequence.</title>
        <authorList>
            <person name="Bogema D.R."/>
        </authorList>
    </citation>
    <scope>NUCLEOTIDE SEQUENCE [LARGE SCALE GENOMIC DNA]</scope>
    <source>
        <strain evidence="2">ATCC PRA-425</strain>
    </source>
</reference>
<feature type="compositionally biased region" description="Basic and acidic residues" evidence="1">
    <location>
        <begin position="918"/>
        <end position="930"/>
    </location>
</feature>
<feature type="region of interest" description="Disordered" evidence="1">
    <location>
        <begin position="918"/>
        <end position="955"/>
    </location>
</feature>
<evidence type="ECO:0000256" key="1">
    <source>
        <dbReference type="SAM" id="MobiDB-lite"/>
    </source>
</evidence>
<dbReference type="Proteomes" id="UP000591131">
    <property type="component" value="Unassembled WGS sequence"/>
</dbReference>
<protein>
    <submittedName>
        <fullName evidence="2">Uncharacterized protein</fullName>
    </submittedName>
</protein>
<dbReference type="OrthoDB" id="10336517at2759"/>
<comment type="caution">
    <text evidence="2">The sequence shown here is derived from an EMBL/GenBank/DDBJ whole genome shotgun (WGS) entry which is preliminary data.</text>
</comment>
<dbReference type="EMBL" id="JAAPAO010000221">
    <property type="protein sequence ID" value="KAF4667016.1"/>
    <property type="molecule type" value="Genomic_DNA"/>
</dbReference>
<dbReference type="AlphaFoldDB" id="A0A7J6M6G4"/>